<evidence type="ECO:0000313" key="2">
    <source>
        <dbReference type="EMBL" id="EMD39491.1"/>
    </source>
</evidence>
<protein>
    <submittedName>
        <fullName evidence="2">Uncharacterized protein</fullName>
    </submittedName>
</protein>
<dbReference type="EMBL" id="KB445793">
    <property type="protein sequence ID" value="EMD39491.1"/>
    <property type="molecule type" value="Genomic_DNA"/>
</dbReference>
<sequence>MNVKVLPRPQHSHTTNNPGATSRMETGTVGSDVQTWVQEDKSGSRSQCPPDIAQSESTGKHQCTHAIHITEKRHPSTEVVLRGRPIGVWRGDPFATGLGANVLARGIVVAETSNMRSFNIGR</sequence>
<feature type="compositionally biased region" description="Polar residues" evidence="1">
    <location>
        <begin position="12"/>
        <end position="37"/>
    </location>
</feature>
<evidence type="ECO:0000256" key="1">
    <source>
        <dbReference type="SAM" id="MobiDB-lite"/>
    </source>
</evidence>
<accession>M2RL15</accession>
<name>M2RL15_CERS8</name>
<gene>
    <name evidence="2" type="ORF">CERSUDRAFT_71407</name>
</gene>
<feature type="region of interest" description="Disordered" evidence="1">
    <location>
        <begin position="1"/>
        <end position="63"/>
    </location>
</feature>
<dbReference type="Proteomes" id="UP000016930">
    <property type="component" value="Unassembled WGS sequence"/>
</dbReference>
<dbReference type="HOGENOM" id="CLU_2026445_0_0_1"/>
<evidence type="ECO:0000313" key="3">
    <source>
        <dbReference type="Proteomes" id="UP000016930"/>
    </source>
</evidence>
<proteinExistence type="predicted"/>
<reference evidence="2 3" key="1">
    <citation type="journal article" date="2012" name="Proc. Natl. Acad. Sci. U.S.A.">
        <title>Comparative genomics of Ceriporiopsis subvermispora and Phanerochaete chrysosporium provide insight into selective ligninolysis.</title>
        <authorList>
            <person name="Fernandez-Fueyo E."/>
            <person name="Ruiz-Duenas F.J."/>
            <person name="Ferreira P."/>
            <person name="Floudas D."/>
            <person name="Hibbett D.S."/>
            <person name="Canessa P."/>
            <person name="Larrondo L.F."/>
            <person name="James T.Y."/>
            <person name="Seelenfreund D."/>
            <person name="Lobos S."/>
            <person name="Polanco R."/>
            <person name="Tello M."/>
            <person name="Honda Y."/>
            <person name="Watanabe T."/>
            <person name="Watanabe T."/>
            <person name="Ryu J.S."/>
            <person name="Kubicek C.P."/>
            <person name="Schmoll M."/>
            <person name="Gaskell J."/>
            <person name="Hammel K.E."/>
            <person name="St John F.J."/>
            <person name="Vanden Wymelenberg A."/>
            <person name="Sabat G."/>
            <person name="Splinter BonDurant S."/>
            <person name="Syed K."/>
            <person name="Yadav J.S."/>
            <person name="Doddapaneni H."/>
            <person name="Subramanian V."/>
            <person name="Lavin J.L."/>
            <person name="Oguiza J.A."/>
            <person name="Perez G."/>
            <person name="Pisabarro A.G."/>
            <person name="Ramirez L."/>
            <person name="Santoyo F."/>
            <person name="Master E."/>
            <person name="Coutinho P.M."/>
            <person name="Henrissat B."/>
            <person name="Lombard V."/>
            <person name="Magnuson J.K."/>
            <person name="Kuees U."/>
            <person name="Hori C."/>
            <person name="Igarashi K."/>
            <person name="Samejima M."/>
            <person name="Held B.W."/>
            <person name="Barry K.W."/>
            <person name="LaButti K.M."/>
            <person name="Lapidus A."/>
            <person name="Lindquist E.A."/>
            <person name="Lucas S.M."/>
            <person name="Riley R."/>
            <person name="Salamov A.A."/>
            <person name="Hoffmeister D."/>
            <person name="Schwenk D."/>
            <person name="Hadar Y."/>
            <person name="Yarden O."/>
            <person name="de Vries R.P."/>
            <person name="Wiebenga A."/>
            <person name="Stenlid J."/>
            <person name="Eastwood D."/>
            <person name="Grigoriev I.V."/>
            <person name="Berka R.M."/>
            <person name="Blanchette R.A."/>
            <person name="Kersten P."/>
            <person name="Martinez A.T."/>
            <person name="Vicuna R."/>
            <person name="Cullen D."/>
        </authorList>
    </citation>
    <scope>NUCLEOTIDE SEQUENCE [LARGE SCALE GENOMIC DNA]</scope>
    <source>
        <strain evidence="2 3">B</strain>
    </source>
</reference>
<organism evidence="2 3">
    <name type="scientific">Ceriporiopsis subvermispora (strain B)</name>
    <name type="common">White-rot fungus</name>
    <name type="synonym">Gelatoporia subvermispora</name>
    <dbReference type="NCBI Taxonomy" id="914234"/>
    <lineage>
        <taxon>Eukaryota</taxon>
        <taxon>Fungi</taxon>
        <taxon>Dikarya</taxon>
        <taxon>Basidiomycota</taxon>
        <taxon>Agaricomycotina</taxon>
        <taxon>Agaricomycetes</taxon>
        <taxon>Polyporales</taxon>
        <taxon>Gelatoporiaceae</taxon>
        <taxon>Gelatoporia</taxon>
    </lineage>
</organism>
<dbReference type="AlphaFoldDB" id="M2RL15"/>
<keyword evidence="3" id="KW-1185">Reference proteome</keyword>